<gene>
    <name evidence="3" type="ORF">SAMN05192558_11172</name>
</gene>
<accession>A0A1H0UCM6</accession>
<protein>
    <submittedName>
        <fullName evidence="3">Uncharacterized protein</fullName>
    </submittedName>
</protein>
<evidence type="ECO:0000313" key="3">
    <source>
        <dbReference type="EMBL" id="SDP63616.1"/>
    </source>
</evidence>
<evidence type="ECO:0000256" key="1">
    <source>
        <dbReference type="SAM" id="MobiDB-lite"/>
    </source>
</evidence>
<dbReference type="EMBL" id="FNJB01000011">
    <property type="protein sequence ID" value="SDP63616.1"/>
    <property type="molecule type" value="Genomic_DNA"/>
</dbReference>
<reference evidence="4" key="1">
    <citation type="submission" date="2016-10" db="EMBL/GenBank/DDBJ databases">
        <authorList>
            <person name="Varghese N."/>
            <person name="Submissions S."/>
        </authorList>
    </citation>
    <scope>NUCLEOTIDE SEQUENCE [LARGE SCALE GENOMIC DNA]</scope>
    <source>
        <strain evidence="4">IBRC-M 10655</strain>
    </source>
</reference>
<dbReference type="Proteomes" id="UP000199651">
    <property type="component" value="Unassembled WGS sequence"/>
</dbReference>
<keyword evidence="2" id="KW-0472">Membrane</keyword>
<feature type="compositionally biased region" description="Basic and acidic residues" evidence="1">
    <location>
        <begin position="198"/>
        <end position="210"/>
    </location>
</feature>
<keyword evidence="2" id="KW-1133">Transmembrane helix</keyword>
<proteinExistence type="predicted"/>
<feature type="transmembrane region" description="Helical" evidence="2">
    <location>
        <begin position="164"/>
        <end position="187"/>
    </location>
</feature>
<keyword evidence="4" id="KW-1185">Reference proteome</keyword>
<feature type="region of interest" description="Disordered" evidence="1">
    <location>
        <begin position="56"/>
        <end position="89"/>
    </location>
</feature>
<feature type="region of interest" description="Disordered" evidence="1">
    <location>
        <begin position="197"/>
        <end position="254"/>
    </location>
</feature>
<evidence type="ECO:0000256" key="2">
    <source>
        <dbReference type="SAM" id="Phobius"/>
    </source>
</evidence>
<name>A0A1H0UCM6_9PSEU</name>
<evidence type="ECO:0000313" key="4">
    <source>
        <dbReference type="Proteomes" id="UP000199651"/>
    </source>
</evidence>
<organism evidence="3 4">
    <name type="scientific">Actinokineospora alba</name>
    <dbReference type="NCBI Taxonomy" id="504798"/>
    <lineage>
        <taxon>Bacteria</taxon>
        <taxon>Bacillati</taxon>
        <taxon>Actinomycetota</taxon>
        <taxon>Actinomycetes</taxon>
        <taxon>Pseudonocardiales</taxon>
        <taxon>Pseudonocardiaceae</taxon>
        <taxon>Actinokineospora</taxon>
    </lineage>
</organism>
<keyword evidence="2" id="KW-0812">Transmembrane</keyword>
<dbReference type="AlphaFoldDB" id="A0A1H0UCM6"/>
<sequence length="254" mass="25594">MVTCVLFRLPRRSVSHADQCVGGIRTAAVWRSRGEPVDHPGTPAGVSRCRAITDPGTRAGGARADVRAGAGGPGRAAAGRPTSGHDVGWGVRGDGDPGSLVLGVDASAGFAAVVCGFGVGCGGVGDCAGVSAGSAVAGGGCCGEGGVAGGGVGVHVLAGDHSGFVGWSAVGLTAWGCLFGWFALIWGPRQMGLCGSKGEAKEPHPHREFRPICPKSRRTTQTGRWDRPVANRGRWAAGHAARTRESHQTTESPA</sequence>